<dbReference type="Pfam" id="PF00071">
    <property type="entry name" value="Ras"/>
    <property type="match status" value="1"/>
</dbReference>
<dbReference type="PRINTS" id="PR00449">
    <property type="entry name" value="RASTRNSFRMNG"/>
</dbReference>
<comment type="caution">
    <text evidence="3">The sequence shown here is derived from an EMBL/GenBank/DDBJ whole genome shotgun (WGS) entry which is preliminary data.</text>
</comment>
<dbReference type="InterPro" id="IPR020849">
    <property type="entry name" value="Small_GTPase_Ras-type"/>
</dbReference>
<reference evidence="3 4" key="1">
    <citation type="journal article" date="2020" name="bioRxiv">
        <title>Metabolic contributions of an alphaproteobacterial endosymbiont in the apicomplexan Cardiosporidium cionae.</title>
        <authorList>
            <person name="Hunter E.S."/>
            <person name="Paight C.J."/>
            <person name="Lane C.E."/>
        </authorList>
    </citation>
    <scope>NUCLEOTIDE SEQUENCE [LARGE SCALE GENOMIC DNA]</scope>
    <source>
        <strain evidence="3">ESH_2018</strain>
    </source>
</reference>
<keyword evidence="4" id="KW-1185">Reference proteome</keyword>
<organism evidence="3 4">
    <name type="scientific">Cardiosporidium cionae</name>
    <dbReference type="NCBI Taxonomy" id="476202"/>
    <lineage>
        <taxon>Eukaryota</taxon>
        <taxon>Sar</taxon>
        <taxon>Alveolata</taxon>
        <taxon>Apicomplexa</taxon>
        <taxon>Aconoidasida</taxon>
        <taxon>Nephromycida</taxon>
        <taxon>Cardiosporidium</taxon>
    </lineage>
</organism>
<evidence type="ECO:0000256" key="2">
    <source>
        <dbReference type="ARBA" id="ARBA00023134"/>
    </source>
</evidence>
<keyword evidence="1" id="KW-0547">Nucleotide-binding</keyword>
<dbReference type="InterPro" id="IPR001806">
    <property type="entry name" value="Small_GTPase"/>
</dbReference>
<keyword evidence="2" id="KW-0342">GTP-binding</keyword>
<name>A0ABQ7J3Q2_9APIC</name>
<evidence type="ECO:0000313" key="3">
    <source>
        <dbReference type="EMBL" id="KAF8817732.1"/>
    </source>
</evidence>
<dbReference type="SUPFAM" id="SSF52540">
    <property type="entry name" value="P-loop containing nucleoside triphosphate hydrolases"/>
    <property type="match status" value="1"/>
</dbReference>
<dbReference type="InterPro" id="IPR027417">
    <property type="entry name" value="P-loop_NTPase"/>
</dbReference>
<dbReference type="Proteomes" id="UP000823046">
    <property type="component" value="Unassembled WGS sequence"/>
</dbReference>
<proteinExistence type="predicted"/>
<dbReference type="SMART" id="SM00175">
    <property type="entry name" value="RAB"/>
    <property type="match status" value="1"/>
</dbReference>
<evidence type="ECO:0000256" key="1">
    <source>
        <dbReference type="ARBA" id="ARBA00022741"/>
    </source>
</evidence>
<protein>
    <submittedName>
        <fullName evidence="3">Uncharacterized protein</fullName>
    </submittedName>
</protein>
<dbReference type="EMBL" id="JADAQX010001718">
    <property type="protein sequence ID" value="KAF8817732.1"/>
    <property type="molecule type" value="Genomic_DNA"/>
</dbReference>
<sequence>MGSRLDAEITRQPVILVANKSDLPEKDKQITRTEAEMKAEELGIPFVEVSAKTGEGVNEAFFRLLDMMIENMQLVPNDAVVPKYEVVKPNRCSI</sequence>
<dbReference type="Gene3D" id="3.40.50.300">
    <property type="entry name" value="P-loop containing nucleotide triphosphate hydrolases"/>
    <property type="match status" value="1"/>
</dbReference>
<evidence type="ECO:0000313" key="4">
    <source>
        <dbReference type="Proteomes" id="UP000823046"/>
    </source>
</evidence>
<dbReference type="PROSITE" id="PS51419">
    <property type="entry name" value="RAB"/>
    <property type="match status" value="1"/>
</dbReference>
<gene>
    <name evidence="3" type="ORF">IE077_003383</name>
</gene>
<dbReference type="PANTHER" id="PTHR24070">
    <property type="entry name" value="RAS, DI-RAS, AND RHEB FAMILY MEMBERS OF SMALL GTPASE SUPERFAMILY"/>
    <property type="match status" value="1"/>
</dbReference>
<accession>A0ABQ7J3Q2</accession>
<dbReference type="PROSITE" id="PS51421">
    <property type="entry name" value="RAS"/>
    <property type="match status" value="1"/>
</dbReference>